<evidence type="ECO:0000313" key="15">
    <source>
        <dbReference type="EMBL" id="UWX05917.1"/>
    </source>
</evidence>
<evidence type="ECO:0000256" key="9">
    <source>
        <dbReference type="ARBA" id="ARBA00023268"/>
    </source>
</evidence>
<evidence type="ECO:0000256" key="2">
    <source>
        <dbReference type="ARBA" id="ARBA00007090"/>
    </source>
</evidence>
<dbReference type="InterPro" id="IPR050396">
    <property type="entry name" value="Glycosyltr_51/Transpeptidase"/>
</dbReference>
<evidence type="ECO:0000256" key="11">
    <source>
        <dbReference type="ARBA" id="ARBA00049902"/>
    </source>
</evidence>
<dbReference type="EC" id="2.4.99.28" evidence="10"/>
<evidence type="ECO:0000259" key="13">
    <source>
        <dbReference type="Pfam" id="PF00912"/>
    </source>
</evidence>
<dbReference type="InterPro" id="IPR023346">
    <property type="entry name" value="Lysozyme-like_dom_sf"/>
</dbReference>
<gene>
    <name evidence="15" type="primary">pbpC</name>
    <name evidence="15" type="ORF">JBF11_00895</name>
</gene>
<dbReference type="Pfam" id="PF00912">
    <property type="entry name" value="Transgly"/>
    <property type="match status" value="1"/>
</dbReference>
<dbReference type="NCBIfam" id="TIGR02073">
    <property type="entry name" value="PBP_1c"/>
    <property type="match status" value="1"/>
</dbReference>
<evidence type="ECO:0000256" key="8">
    <source>
        <dbReference type="ARBA" id="ARBA00022801"/>
    </source>
</evidence>
<evidence type="ECO:0000256" key="3">
    <source>
        <dbReference type="ARBA" id="ARBA00007739"/>
    </source>
</evidence>
<dbReference type="EMBL" id="CP065938">
    <property type="protein sequence ID" value="UWX05917.1"/>
    <property type="molecule type" value="Genomic_DNA"/>
</dbReference>
<evidence type="ECO:0000256" key="6">
    <source>
        <dbReference type="ARBA" id="ARBA00022676"/>
    </source>
</evidence>
<dbReference type="Pfam" id="PF00905">
    <property type="entry name" value="Transpeptidase"/>
    <property type="match status" value="1"/>
</dbReference>
<evidence type="ECO:0000313" key="16">
    <source>
        <dbReference type="Proteomes" id="UP001058120"/>
    </source>
</evidence>
<keyword evidence="7" id="KW-0808">Transferase</keyword>
<dbReference type="Pfam" id="PF06832">
    <property type="entry name" value="BiPBP_C"/>
    <property type="match status" value="1"/>
</dbReference>
<evidence type="ECO:0000256" key="5">
    <source>
        <dbReference type="ARBA" id="ARBA00022670"/>
    </source>
</evidence>
<feature type="domain" description="Penicillin-binding protein transpeptidase" evidence="12">
    <location>
        <begin position="316"/>
        <end position="481"/>
    </location>
</feature>
<keyword evidence="5" id="KW-0645">Protease</keyword>
<dbReference type="InterPro" id="IPR009647">
    <property type="entry name" value="PBP_C"/>
</dbReference>
<keyword evidence="16" id="KW-1185">Reference proteome</keyword>
<keyword evidence="4" id="KW-0121">Carboxypeptidase</keyword>
<dbReference type="Gene3D" id="3.40.710.10">
    <property type="entry name" value="DD-peptidase/beta-lactamase superfamily"/>
    <property type="match status" value="1"/>
</dbReference>
<keyword evidence="8" id="KW-0378">Hydrolase</keyword>
<keyword evidence="9" id="KW-0511">Multifunctional enzyme</keyword>
<dbReference type="RefSeq" id="WP_334315511.1">
    <property type="nucleotide sequence ID" value="NZ_CP065938.1"/>
</dbReference>
<comment type="pathway">
    <text evidence="1">Cell wall biogenesis; peptidoglycan biosynthesis.</text>
</comment>
<comment type="similarity">
    <text evidence="3">In the N-terminal section; belongs to the glycosyltransferase 51 family.</text>
</comment>
<evidence type="ECO:0000259" key="14">
    <source>
        <dbReference type="Pfam" id="PF06832"/>
    </source>
</evidence>
<dbReference type="InterPro" id="IPR001264">
    <property type="entry name" value="Glyco_trans_51"/>
</dbReference>
<dbReference type="SUPFAM" id="SSF56601">
    <property type="entry name" value="beta-lactamase/transpeptidase-like"/>
    <property type="match status" value="1"/>
</dbReference>
<keyword evidence="6" id="KW-0328">Glycosyltransferase</keyword>
<dbReference type="InterPro" id="IPR036950">
    <property type="entry name" value="PBP_transglycosylase"/>
</dbReference>
<organism evidence="15 16">
    <name type="scientific">Taurinivorans muris</name>
    <dbReference type="NCBI Taxonomy" id="2787751"/>
    <lineage>
        <taxon>Bacteria</taxon>
        <taxon>Pseudomonadati</taxon>
        <taxon>Thermodesulfobacteriota</taxon>
        <taxon>Desulfovibrionia</taxon>
        <taxon>Desulfovibrionales</taxon>
        <taxon>Desulfovibrionaceae</taxon>
        <taxon>Taurinivorans</taxon>
    </lineage>
</organism>
<dbReference type="Gene3D" id="1.10.3810.10">
    <property type="entry name" value="Biosynthetic peptidoglycan transglycosylase-like"/>
    <property type="match status" value="1"/>
</dbReference>
<dbReference type="SUPFAM" id="SSF53955">
    <property type="entry name" value="Lysozyme-like"/>
    <property type="match status" value="1"/>
</dbReference>
<dbReference type="InterPro" id="IPR011815">
    <property type="entry name" value="PBP_1c"/>
</dbReference>
<feature type="domain" description="Penicillin-binding C-terminal" evidence="14">
    <location>
        <begin position="694"/>
        <end position="773"/>
    </location>
</feature>
<dbReference type="PANTHER" id="PTHR32282">
    <property type="entry name" value="BINDING PROTEIN TRANSPEPTIDASE, PUTATIVE-RELATED"/>
    <property type="match status" value="1"/>
</dbReference>
<reference evidence="15" key="1">
    <citation type="submission" date="2020-12" db="EMBL/GenBank/DDBJ databases">
        <title>Taurinivorans muris gen. nov., sp. nov., fundamental and realized metabolic niche of a ubiquitous sulfidogenic bacterium in the murine intestine.</title>
        <authorList>
            <person name="Ye H."/>
            <person name="Hanson B.T."/>
            <person name="Loy A."/>
        </authorList>
    </citation>
    <scope>NUCLEOTIDE SEQUENCE</scope>
    <source>
        <strain evidence="15">LT0009</strain>
    </source>
</reference>
<evidence type="ECO:0000256" key="10">
    <source>
        <dbReference type="ARBA" id="ARBA00044770"/>
    </source>
</evidence>
<accession>A0ABY5Y2H9</accession>
<comment type="catalytic activity">
    <reaction evidence="11">
        <text>[GlcNAc-(1-&gt;4)-Mur2Ac(oyl-L-Ala-gamma-D-Glu-L-Lys-D-Ala-D-Ala)](n)-di-trans,octa-cis-undecaprenyl diphosphate + beta-D-GlcNAc-(1-&gt;4)-Mur2Ac(oyl-L-Ala-gamma-D-Glu-L-Lys-D-Ala-D-Ala)-di-trans,octa-cis-undecaprenyl diphosphate = [GlcNAc-(1-&gt;4)-Mur2Ac(oyl-L-Ala-gamma-D-Glu-L-Lys-D-Ala-D-Ala)](n+1)-di-trans,octa-cis-undecaprenyl diphosphate + di-trans,octa-cis-undecaprenyl diphosphate + H(+)</text>
        <dbReference type="Rhea" id="RHEA:23708"/>
        <dbReference type="Rhea" id="RHEA-COMP:9602"/>
        <dbReference type="Rhea" id="RHEA-COMP:9603"/>
        <dbReference type="ChEBI" id="CHEBI:15378"/>
        <dbReference type="ChEBI" id="CHEBI:58405"/>
        <dbReference type="ChEBI" id="CHEBI:60033"/>
        <dbReference type="ChEBI" id="CHEBI:78435"/>
        <dbReference type="EC" id="2.4.99.28"/>
    </reaction>
</comment>
<protein>
    <recommendedName>
        <fullName evidence="10">peptidoglycan glycosyltransferase</fullName>
        <ecNumber evidence="10">2.4.99.28</ecNumber>
    </recommendedName>
</protein>
<feature type="domain" description="Glycosyl transferase family 51" evidence="13">
    <location>
        <begin position="64"/>
        <end position="225"/>
    </location>
</feature>
<evidence type="ECO:0000256" key="1">
    <source>
        <dbReference type="ARBA" id="ARBA00004752"/>
    </source>
</evidence>
<evidence type="ECO:0000256" key="4">
    <source>
        <dbReference type="ARBA" id="ARBA00022645"/>
    </source>
</evidence>
<evidence type="ECO:0000256" key="7">
    <source>
        <dbReference type="ARBA" id="ARBA00022679"/>
    </source>
</evidence>
<evidence type="ECO:0000259" key="12">
    <source>
        <dbReference type="Pfam" id="PF00905"/>
    </source>
</evidence>
<comment type="similarity">
    <text evidence="2">In the C-terminal section; belongs to the transpeptidase family.</text>
</comment>
<name>A0ABY5Y2H9_9BACT</name>
<dbReference type="PANTHER" id="PTHR32282:SF15">
    <property type="entry name" value="PENICILLIN-BINDING PROTEIN 1C"/>
    <property type="match status" value="1"/>
</dbReference>
<proteinExistence type="inferred from homology"/>
<sequence>MLERIGTRLKNKKSVVLLFLLVPFFLFTASVVFSAKPLLYEKAEFSWLIRDRQGKLLWLSLSEDQKYRCFVPLKQIPQAVLEATLLYEDRDFYEHSGVNFLSLGRAVYSMARGGRRIGASTITMQLVRLSEQTKTDTVFTKIQQIWRAFIYEFHYTKDEILEAYLNLAPYGSNVEGIGAASLVWFHKNIQELNLAEIIALVTVPQNPSARNPLKASNNQWNEARKRLFALWDSQKPNPYNSFFAELPLKVFAPKDLPFYFPHTVLEIYADRPRKKKRDFPEEQVIQTTLDLELQKELENVLTQYLADKKPYGMENGAMVLADWQTGEILSLVGSANFYNVRISGQIDGTNIPRSYGSTLKPFIYALALEQGLIHSKTILLDTERSFAGYEPENADGKFSGPLYADEALKKSRNIPAIRLAERLSSPDLYEFLQKAGIVFPRKKEHYGLALVLGGAEIRLRDLAGLYAMLANRGFYRKLTYYAKEKEKEFPLLSSEASYITLKMLETKSLFPFGSVLSSWKTGTSNGQRDALTAGVFGPYVLTVWIGNFDASANPNFIGSQAALPLFFQVAESLQRLKTGFDKAWYTKDNLNIKEIEVCASTGDTDLSLCGNKPKVQAYFIPAKSPIKETGVLRKILINTQTGLRECKEIEGVTKEEIYEFWSLELQRLFAKAGIHKEPVPPYSLQCLQEIPRYQGNAPQIISPVNGVLYQQDMKNSQTISLLADADADVDIVHWFVDDAYLGHTKKNSSLSYVPQAGVHTVYAVDEFGRSGSLTFKVEKAGF</sequence>
<dbReference type="InterPro" id="IPR012338">
    <property type="entry name" value="Beta-lactam/transpept-like"/>
</dbReference>
<dbReference type="Proteomes" id="UP001058120">
    <property type="component" value="Chromosome"/>
</dbReference>
<dbReference type="InterPro" id="IPR001460">
    <property type="entry name" value="PCN-bd_Tpept"/>
</dbReference>